<comment type="caution">
    <text evidence="1">The sequence shown here is derived from an EMBL/GenBank/DDBJ whole genome shotgun (WGS) entry which is preliminary data.</text>
</comment>
<evidence type="ECO:0000313" key="1">
    <source>
        <dbReference type="EMBL" id="PHK05375.1"/>
    </source>
</evidence>
<proteinExistence type="predicted"/>
<name>A0A9Q5ZEL3_NOSLI</name>
<gene>
    <name evidence="1" type="ORF">VF08_08355</name>
</gene>
<evidence type="ECO:0000313" key="2">
    <source>
        <dbReference type="Proteomes" id="UP000222310"/>
    </source>
</evidence>
<organism evidence="1 2">
    <name type="scientific">Nostoc linckia z8</name>
    <dbReference type="NCBI Taxonomy" id="1628746"/>
    <lineage>
        <taxon>Bacteria</taxon>
        <taxon>Bacillati</taxon>
        <taxon>Cyanobacteriota</taxon>
        <taxon>Cyanophyceae</taxon>
        <taxon>Nostocales</taxon>
        <taxon>Nostocaceae</taxon>
        <taxon>Nostoc</taxon>
    </lineage>
</organism>
<dbReference type="AlphaFoldDB" id="A0A9Q5ZEL3"/>
<dbReference type="EMBL" id="LAHD01000016">
    <property type="protein sequence ID" value="PHK05375.1"/>
    <property type="molecule type" value="Genomic_DNA"/>
</dbReference>
<protein>
    <submittedName>
        <fullName evidence="1">Uncharacterized protein</fullName>
    </submittedName>
</protein>
<dbReference type="Proteomes" id="UP000222310">
    <property type="component" value="Unassembled WGS sequence"/>
</dbReference>
<sequence length="63" mass="6673">MKLAGQSKGLTLNYLVRGVKAIARDMATHQREPAIVCAIASQGKVAETVMRVATEGCNVRSDG</sequence>
<accession>A0A9Q5ZEL3</accession>
<reference evidence="1 2" key="1">
    <citation type="submission" date="2015-02" db="EMBL/GenBank/DDBJ databases">
        <title>Nostoc linckia genome annotation.</title>
        <authorList>
            <person name="Zhou Z."/>
        </authorList>
    </citation>
    <scope>NUCLEOTIDE SEQUENCE [LARGE SCALE GENOMIC DNA]</scope>
    <source>
        <strain evidence="2">z8</strain>
    </source>
</reference>